<dbReference type="PROSITE" id="PS50088">
    <property type="entry name" value="ANK_REPEAT"/>
    <property type="match status" value="2"/>
</dbReference>
<dbReference type="SUPFAM" id="SSF47090">
    <property type="entry name" value="PGBD-like"/>
    <property type="match status" value="1"/>
</dbReference>
<sequence length="822" mass="86618">MAGERIMVGRLMAPGHGPVCERAGWAHRGTDRIDPTREGADPAIPDEHTGGGQRIRTRRLLTLMVGCMMLVSGVLGGAPGRAEVSLVTDGLDPGENRVALVIGNSAYPTGALTNPTNDALDMASALSRVGFEVTTLIDASHRDIRRAYIDFGRRLSDGGVGLFYYAGHGVQVNGENYLIPVDAVIEDEAHVEVEGVNINEILARMGGARNRLNIVILDACRDNPFRSVMRSSGPRGLARTSAPTGTYLAYATAPDQVALDGESRSNSPFTAALVEAMEEPGHDLDDVFLEVRRAVLDETDGKQVPWVSTSVTGHFYFRPPEGTRTEVATATAPRTRSLELSAPSIPNAPEPGTSEEALFWQSIMNSDEPALYREYLSRWPDGTYAPIAEVRLEQLESQSAETPSATTPPATTAPTTPPPAGTPPASARPEVPPPAVATPPTSTPPATPPQTSTTRRSGVPPAPVPFGGTSPSTSGSGPDPVATVPSTGLSPPPPRPLGADGSNNPDAMDTAGRTSLMLAARDDDQRRIRTLLNAGAAVDRRARDGHTALTLAAQNGHVESARMLIRAGADLTIEGPTGPAWQTLARVPGGEALLQDEADVLPEVGEALLDPGRAEWREVQARLNALGHSAGAVDGVPGSQTRNALQAFQSAQSLHATGYLTEASLTRLRAVSPAIQIPAEPAPPRRAAPSPAPEPSATLTTTLVLCQSVNAALGGGGADIANPLKVTLDDPMEVDRVEVDAHDDVGFFTNAVLNLYIDDDFIGRRDVKSAGSVLTYSAGRTGRVLEFYSREEDGLTGDEETFIRTIKIYAKRPVGTPDAACP</sequence>
<evidence type="ECO:0000313" key="4">
    <source>
        <dbReference type="EMBL" id="KAA5606232.1"/>
    </source>
</evidence>
<reference evidence="4 5" key="1">
    <citation type="submission" date="2019-09" db="EMBL/GenBank/DDBJ databases">
        <title>Genome sequence of Roseospira marina, one of the more divergent members of the non-sulfur purple photosynthetic bacterial family, the Rhodospirillaceae.</title>
        <authorList>
            <person name="Meyer T."/>
            <person name="Kyndt J."/>
        </authorList>
    </citation>
    <scope>NUCLEOTIDE SEQUENCE [LARGE SCALE GENOMIC DNA]</scope>
    <source>
        <strain evidence="4 5">DSM 15113</strain>
    </source>
</reference>
<dbReference type="InterPro" id="IPR029030">
    <property type="entry name" value="Caspase-like_dom_sf"/>
</dbReference>
<dbReference type="Gene3D" id="1.25.40.20">
    <property type="entry name" value="Ankyrin repeat-containing domain"/>
    <property type="match status" value="1"/>
</dbReference>
<keyword evidence="1" id="KW-0040">ANK repeat</keyword>
<dbReference type="InterPro" id="IPR002477">
    <property type="entry name" value="Peptidoglycan-bd-like"/>
</dbReference>
<accession>A0A5M6IDT4</accession>
<dbReference type="AlphaFoldDB" id="A0A5M6IDT4"/>
<dbReference type="GO" id="GO:0006508">
    <property type="term" value="P:proteolysis"/>
    <property type="evidence" value="ECO:0007669"/>
    <property type="project" value="InterPro"/>
</dbReference>
<evidence type="ECO:0000256" key="2">
    <source>
        <dbReference type="SAM" id="MobiDB-lite"/>
    </source>
</evidence>
<feature type="compositionally biased region" description="Pro residues" evidence="2">
    <location>
        <begin position="430"/>
        <end position="448"/>
    </location>
</feature>
<feature type="repeat" description="ANK" evidence="1">
    <location>
        <begin position="511"/>
        <end position="543"/>
    </location>
</feature>
<dbReference type="PANTHER" id="PTHR22576:SF37">
    <property type="entry name" value="MUCOSA-ASSOCIATED LYMPHOID TISSUE LYMPHOMA TRANSLOCATION PROTEIN 1"/>
    <property type="match status" value="1"/>
</dbReference>
<feature type="region of interest" description="Disordered" evidence="2">
    <location>
        <begin position="29"/>
        <end position="52"/>
    </location>
</feature>
<evidence type="ECO:0000259" key="3">
    <source>
        <dbReference type="PROSITE" id="PS50208"/>
    </source>
</evidence>
<evidence type="ECO:0000313" key="5">
    <source>
        <dbReference type="Proteomes" id="UP000324065"/>
    </source>
</evidence>
<dbReference type="InterPro" id="IPR002110">
    <property type="entry name" value="Ankyrin_rpt"/>
</dbReference>
<feature type="repeat" description="ANK" evidence="1">
    <location>
        <begin position="544"/>
        <end position="576"/>
    </location>
</feature>
<dbReference type="SUPFAM" id="SSF52129">
    <property type="entry name" value="Caspase-like"/>
    <property type="match status" value="1"/>
</dbReference>
<evidence type="ECO:0000256" key="1">
    <source>
        <dbReference type="PROSITE-ProRule" id="PRU00023"/>
    </source>
</evidence>
<dbReference type="Proteomes" id="UP000324065">
    <property type="component" value="Unassembled WGS sequence"/>
</dbReference>
<dbReference type="InterPro" id="IPR011600">
    <property type="entry name" value="Pept_C14_caspase"/>
</dbReference>
<feature type="domain" description="Caspase family p20" evidence="3">
    <location>
        <begin position="95"/>
        <end position="224"/>
    </location>
</feature>
<comment type="caution">
    <text evidence="4">The sequence shown here is derived from an EMBL/GenBank/DDBJ whole genome shotgun (WGS) entry which is preliminary data.</text>
</comment>
<feature type="compositionally biased region" description="Low complexity" evidence="2">
    <location>
        <begin position="467"/>
        <end position="478"/>
    </location>
</feature>
<dbReference type="OrthoDB" id="321999at2"/>
<proteinExistence type="predicted"/>
<dbReference type="GO" id="GO:0004197">
    <property type="term" value="F:cysteine-type endopeptidase activity"/>
    <property type="evidence" value="ECO:0007669"/>
    <property type="project" value="InterPro"/>
</dbReference>
<protein>
    <recommendedName>
        <fullName evidence="3">Caspase family p20 domain-containing protein</fullName>
    </recommendedName>
</protein>
<dbReference type="InterPro" id="IPR052039">
    <property type="entry name" value="Caspase-related_regulators"/>
</dbReference>
<name>A0A5M6IDT4_9PROT</name>
<organism evidence="4 5">
    <name type="scientific">Roseospira marina</name>
    <dbReference type="NCBI Taxonomy" id="140057"/>
    <lineage>
        <taxon>Bacteria</taxon>
        <taxon>Pseudomonadati</taxon>
        <taxon>Pseudomonadota</taxon>
        <taxon>Alphaproteobacteria</taxon>
        <taxon>Rhodospirillales</taxon>
        <taxon>Rhodospirillaceae</taxon>
        <taxon>Roseospira</taxon>
    </lineage>
</organism>
<dbReference type="InterPro" id="IPR036366">
    <property type="entry name" value="PGBDSf"/>
</dbReference>
<dbReference type="PROSITE" id="PS50208">
    <property type="entry name" value="CASPASE_P20"/>
    <property type="match status" value="1"/>
</dbReference>
<feature type="compositionally biased region" description="Basic and acidic residues" evidence="2">
    <location>
        <begin position="29"/>
        <end position="49"/>
    </location>
</feature>
<dbReference type="SUPFAM" id="SSF48403">
    <property type="entry name" value="Ankyrin repeat"/>
    <property type="match status" value="1"/>
</dbReference>
<dbReference type="InterPro" id="IPR001309">
    <property type="entry name" value="Pept_C14_p20"/>
</dbReference>
<dbReference type="InterPro" id="IPR036365">
    <property type="entry name" value="PGBD-like_sf"/>
</dbReference>
<dbReference type="PANTHER" id="PTHR22576">
    <property type="entry name" value="MUCOSA ASSOCIATED LYMPHOID TISSUE LYMPHOMA TRANSLOCATION PROTEIN 1/PARACASPASE"/>
    <property type="match status" value="1"/>
</dbReference>
<dbReference type="Gene3D" id="1.10.101.10">
    <property type="entry name" value="PGBD-like superfamily/PGBD"/>
    <property type="match status" value="1"/>
</dbReference>
<feature type="region of interest" description="Disordered" evidence="2">
    <location>
        <begin position="396"/>
        <end position="510"/>
    </location>
</feature>
<dbReference type="SMART" id="SM00248">
    <property type="entry name" value="ANK"/>
    <property type="match status" value="2"/>
</dbReference>
<dbReference type="Pfam" id="PF12796">
    <property type="entry name" value="Ank_2"/>
    <property type="match status" value="1"/>
</dbReference>
<gene>
    <name evidence="4" type="ORF">F1188_07365</name>
</gene>
<dbReference type="InterPro" id="IPR036770">
    <property type="entry name" value="Ankyrin_rpt-contain_sf"/>
</dbReference>
<dbReference type="Pfam" id="PF00656">
    <property type="entry name" value="Peptidase_C14"/>
    <property type="match status" value="1"/>
</dbReference>
<dbReference type="Pfam" id="PF01471">
    <property type="entry name" value="PG_binding_1"/>
    <property type="match status" value="1"/>
</dbReference>
<dbReference type="PROSITE" id="PS50297">
    <property type="entry name" value="ANK_REP_REGION"/>
    <property type="match status" value="2"/>
</dbReference>
<dbReference type="EMBL" id="VWPJ01000005">
    <property type="protein sequence ID" value="KAA5606232.1"/>
    <property type="molecule type" value="Genomic_DNA"/>
</dbReference>
<dbReference type="Gene3D" id="3.40.50.1460">
    <property type="match status" value="1"/>
</dbReference>
<feature type="region of interest" description="Disordered" evidence="2">
    <location>
        <begin position="330"/>
        <end position="353"/>
    </location>
</feature>
<feature type="compositionally biased region" description="Low complexity" evidence="2">
    <location>
        <begin position="399"/>
        <end position="414"/>
    </location>
</feature>
<keyword evidence="5" id="KW-1185">Reference proteome</keyword>